<evidence type="ECO:0000313" key="6">
    <source>
        <dbReference type="Proteomes" id="UP001305779"/>
    </source>
</evidence>
<dbReference type="Gene3D" id="3.40.640.10">
    <property type="entry name" value="Type I PLP-dependent aspartate aminotransferase-like (Major domain)"/>
    <property type="match status" value="1"/>
</dbReference>
<keyword evidence="6" id="KW-1185">Reference proteome</keyword>
<dbReference type="PANTHER" id="PTHR48097:SF9">
    <property type="entry name" value="L-THREONINE ALDOLASE"/>
    <property type="match status" value="1"/>
</dbReference>
<name>A0ABR0F0A2_ZASCE</name>
<organism evidence="5 6">
    <name type="scientific">Zasmidium cellare</name>
    <name type="common">Wine cellar mold</name>
    <name type="synonym">Racodium cellare</name>
    <dbReference type="NCBI Taxonomy" id="395010"/>
    <lineage>
        <taxon>Eukaryota</taxon>
        <taxon>Fungi</taxon>
        <taxon>Dikarya</taxon>
        <taxon>Ascomycota</taxon>
        <taxon>Pezizomycotina</taxon>
        <taxon>Dothideomycetes</taxon>
        <taxon>Dothideomycetidae</taxon>
        <taxon>Mycosphaerellales</taxon>
        <taxon>Mycosphaerellaceae</taxon>
        <taxon>Zasmidium</taxon>
    </lineage>
</organism>
<keyword evidence="3" id="KW-0663">Pyridoxal phosphate</keyword>
<sequence>MTSNKVATLPAADCAADDTAVPKREAIQLVQFEPKLAVNPVTAIERTLRYTKDPKGYLVETLGEAVFEERRSNLCIPEEIDKDFYGTGKHKSNFEQHIARLLGKTHALFFITGVQAQLAALISYCDRESNYRVGWHVSSHLESAERDAYQHLYKLERTLLGESPDELPTVDEIKEILSRTKTDRPAAILIEIPNRTLGCKTYSFEELETISQACREANVKLHCDGARLWEISPYYQATAGKSIADVCALFDSVYVSFYKGLGGAGGAMLLSNDTELIDETKIWQRRTGGNVFNLMYQVIDCERGFNELYGGLAARWKQMADVADGVHKATAKYKTKDGLPYVQFNPEQPTCCQAHTVYQGFTADELLAARDRVEQKSGVRPFEKLRKRQVVDLRPKEEREVDANGEEVPLPDTTQFMEWLIIETTEEIETQVFVDAFVALCEELAVSAT</sequence>
<dbReference type="InterPro" id="IPR015421">
    <property type="entry name" value="PyrdxlP-dep_Trfase_major"/>
</dbReference>
<dbReference type="InterPro" id="IPR001597">
    <property type="entry name" value="ArAA_b-elim_lyase/Thr_aldolase"/>
</dbReference>
<dbReference type="PANTHER" id="PTHR48097">
    <property type="entry name" value="L-THREONINE ALDOLASE-RELATED"/>
    <property type="match status" value="1"/>
</dbReference>
<evidence type="ECO:0000256" key="1">
    <source>
        <dbReference type="ARBA" id="ARBA00001933"/>
    </source>
</evidence>
<evidence type="ECO:0000259" key="4">
    <source>
        <dbReference type="Pfam" id="PF01212"/>
    </source>
</evidence>
<comment type="similarity">
    <text evidence="2">Belongs to the threonine aldolase family.</text>
</comment>
<dbReference type="EMBL" id="JAXOVC010000001">
    <property type="protein sequence ID" value="KAK4507349.1"/>
    <property type="molecule type" value="Genomic_DNA"/>
</dbReference>
<protein>
    <recommendedName>
        <fullName evidence="4">Aromatic amino acid beta-eliminating lyase/threonine aldolase domain-containing protein</fullName>
    </recommendedName>
</protein>
<proteinExistence type="inferred from homology"/>
<evidence type="ECO:0000256" key="2">
    <source>
        <dbReference type="ARBA" id="ARBA00006966"/>
    </source>
</evidence>
<comment type="caution">
    <text evidence="5">The sequence shown here is derived from an EMBL/GenBank/DDBJ whole genome shotgun (WGS) entry which is preliminary data.</text>
</comment>
<dbReference type="InterPro" id="IPR015424">
    <property type="entry name" value="PyrdxlP-dep_Trfase"/>
</dbReference>
<comment type="cofactor">
    <cofactor evidence="1">
        <name>pyridoxal 5'-phosphate</name>
        <dbReference type="ChEBI" id="CHEBI:597326"/>
    </cofactor>
</comment>
<dbReference type="Proteomes" id="UP001305779">
    <property type="component" value="Unassembled WGS sequence"/>
</dbReference>
<evidence type="ECO:0000313" key="5">
    <source>
        <dbReference type="EMBL" id="KAK4507349.1"/>
    </source>
</evidence>
<dbReference type="Pfam" id="PF01212">
    <property type="entry name" value="Beta_elim_lyase"/>
    <property type="match status" value="1"/>
</dbReference>
<reference evidence="5 6" key="1">
    <citation type="journal article" date="2023" name="G3 (Bethesda)">
        <title>A chromosome-level genome assembly of Zasmidium syzygii isolated from banana leaves.</title>
        <authorList>
            <person name="van Westerhoven A.C."/>
            <person name="Mehrabi R."/>
            <person name="Talebi R."/>
            <person name="Steentjes M.B.F."/>
            <person name="Corcolon B."/>
            <person name="Chong P.A."/>
            <person name="Kema G.H.J."/>
            <person name="Seidl M.F."/>
        </authorList>
    </citation>
    <scope>NUCLEOTIDE SEQUENCE [LARGE SCALE GENOMIC DNA]</scope>
    <source>
        <strain evidence="5 6">P124</strain>
    </source>
</reference>
<evidence type="ECO:0000256" key="3">
    <source>
        <dbReference type="ARBA" id="ARBA00022898"/>
    </source>
</evidence>
<feature type="domain" description="Aromatic amino acid beta-eliminating lyase/threonine aldolase" evidence="4">
    <location>
        <begin position="80"/>
        <end position="292"/>
    </location>
</feature>
<dbReference type="SUPFAM" id="SSF53383">
    <property type="entry name" value="PLP-dependent transferases"/>
    <property type="match status" value="1"/>
</dbReference>
<gene>
    <name evidence="5" type="ORF">PRZ48_001084</name>
</gene>
<accession>A0ABR0F0A2</accession>